<name>A0ABX4ETX6_9BORD</name>
<dbReference type="EMBL" id="NEVR01000006">
    <property type="protein sequence ID" value="OZI57163.1"/>
    <property type="molecule type" value="Genomic_DNA"/>
</dbReference>
<keyword evidence="2" id="KW-1185">Reference proteome</keyword>
<dbReference type="Proteomes" id="UP000216354">
    <property type="component" value="Unassembled WGS sequence"/>
</dbReference>
<reference evidence="1 2" key="1">
    <citation type="submission" date="2017-05" db="EMBL/GenBank/DDBJ databases">
        <title>Complete and WGS of Bordetella genogroups.</title>
        <authorList>
            <person name="Spilker T."/>
            <person name="Lipuma J."/>
        </authorList>
    </citation>
    <scope>NUCLEOTIDE SEQUENCE [LARGE SCALE GENOMIC DNA]</scope>
    <source>
        <strain evidence="1 2">AU9795</strain>
    </source>
</reference>
<evidence type="ECO:0000313" key="2">
    <source>
        <dbReference type="Proteomes" id="UP000216354"/>
    </source>
</evidence>
<accession>A0ABX4ETX6</accession>
<proteinExistence type="predicted"/>
<gene>
    <name evidence="1" type="ORF">CAL27_23235</name>
</gene>
<dbReference type="RefSeq" id="WP_094832931.1">
    <property type="nucleotide sequence ID" value="NZ_NEVR01000006.1"/>
</dbReference>
<evidence type="ECO:0000313" key="1">
    <source>
        <dbReference type="EMBL" id="OZI57163.1"/>
    </source>
</evidence>
<comment type="caution">
    <text evidence="1">The sequence shown here is derived from an EMBL/GenBank/DDBJ whole genome shotgun (WGS) entry which is preliminary data.</text>
</comment>
<organism evidence="1 2">
    <name type="scientific">Bordetella genomosp. 1</name>
    <dbReference type="NCBI Taxonomy" id="1395607"/>
    <lineage>
        <taxon>Bacteria</taxon>
        <taxon>Pseudomonadati</taxon>
        <taxon>Pseudomonadota</taxon>
        <taxon>Betaproteobacteria</taxon>
        <taxon>Burkholderiales</taxon>
        <taxon>Alcaligenaceae</taxon>
        <taxon>Bordetella</taxon>
    </lineage>
</organism>
<protein>
    <submittedName>
        <fullName evidence="1">Uncharacterized protein</fullName>
    </submittedName>
</protein>
<sequence length="79" mass="9195">MRAAEQIISEQQQARKVATLWADSHGQAVLPCVECAEHWFRQSLPIHERTWRTLETHLRAHFPLRASRSDDMPASNRPH</sequence>